<dbReference type="PANTHER" id="PTHR10880:SF15">
    <property type="entry name" value="MSL COMPLEX SUBUNIT 3"/>
    <property type="match status" value="1"/>
</dbReference>
<keyword evidence="2" id="KW-0156">Chromatin regulator</keyword>
<dbReference type="EnsemblMetazoa" id="XM_024228161.1">
    <property type="protein sequence ID" value="XP_024083929.1"/>
    <property type="gene ID" value="LOC106664699"/>
</dbReference>
<comment type="subcellular location">
    <subcellularLocation>
        <location evidence="1">Nucleus</location>
    </subcellularLocation>
</comment>
<evidence type="ECO:0000313" key="8">
    <source>
        <dbReference type="EnsemblMetazoa" id="XP_024083928.1"/>
    </source>
</evidence>
<dbReference type="GO" id="GO:0005634">
    <property type="term" value="C:nucleus"/>
    <property type="evidence" value="ECO:0007669"/>
    <property type="project" value="UniProtKB-SubCell"/>
</dbReference>
<evidence type="ECO:0000256" key="4">
    <source>
        <dbReference type="ARBA" id="ARBA00023163"/>
    </source>
</evidence>
<evidence type="ECO:0000256" key="2">
    <source>
        <dbReference type="ARBA" id="ARBA00022853"/>
    </source>
</evidence>
<evidence type="ECO:0000256" key="1">
    <source>
        <dbReference type="ARBA" id="ARBA00004123"/>
    </source>
</evidence>
<dbReference type="OMA" id="VYHREAV"/>
<dbReference type="PROSITE" id="PS51640">
    <property type="entry name" value="MRG"/>
    <property type="match status" value="1"/>
</dbReference>
<dbReference type="Proteomes" id="UP000494040">
    <property type="component" value="Unassembled WGS sequence"/>
</dbReference>
<dbReference type="EnsemblMetazoa" id="XM_024228160.1">
    <property type="protein sequence ID" value="XP_024083928.1"/>
    <property type="gene ID" value="LOC106664699"/>
</dbReference>
<keyword evidence="3" id="KW-0805">Transcription regulation</keyword>
<feature type="compositionally biased region" description="Basic and acidic residues" evidence="6">
    <location>
        <begin position="21"/>
        <end position="32"/>
    </location>
</feature>
<feature type="region of interest" description="Disordered" evidence="6">
    <location>
        <begin position="19"/>
        <end position="44"/>
    </location>
</feature>
<reference evidence="8" key="1">
    <citation type="submission" date="2022-01" db="UniProtKB">
        <authorList>
            <consortium name="EnsemblMetazoa"/>
        </authorList>
    </citation>
    <scope>IDENTIFICATION</scope>
</reference>
<dbReference type="PANTHER" id="PTHR10880">
    <property type="entry name" value="MORTALITY FACTOR 4-LIKE PROTEIN"/>
    <property type="match status" value="1"/>
</dbReference>
<feature type="domain" description="MRG" evidence="7">
    <location>
        <begin position="66"/>
        <end position="212"/>
    </location>
</feature>
<dbReference type="RefSeq" id="XP_024083929.1">
    <property type="nucleotide sequence ID" value="XM_024228161.1"/>
</dbReference>
<dbReference type="GeneID" id="106664699"/>
<dbReference type="Gene3D" id="1.10.274.30">
    <property type="entry name" value="MRG domain"/>
    <property type="match status" value="1"/>
</dbReference>
<proteinExistence type="predicted"/>
<accession>A0A8I6SK62</accession>
<dbReference type="GO" id="GO:0006325">
    <property type="term" value="P:chromatin organization"/>
    <property type="evidence" value="ECO:0007669"/>
    <property type="project" value="UniProtKB-KW"/>
</dbReference>
<evidence type="ECO:0000259" key="7">
    <source>
        <dbReference type="Pfam" id="PF05712"/>
    </source>
</evidence>
<dbReference type="InterPro" id="IPR026541">
    <property type="entry name" value="MRG_dom"/>
</dbReference>
<evidence type="ECO:0000256" key="6">
    <source>
        <dbReference type="SAM" id="MobiDB-lite"/>
    </source>
</evidence>
<dbReference type="InterPro" id="IPR038217">
    <property type="entry name" value="MRG_C_sf"/>
</dbReference>
<organism evidence="8 9">
    <name type="scientific">Cimex lectularius</name>
    <name type="common">Bed bug</name>
    <name type="synonym">Acanthia lectularia</name>
    <dbReference type="NCBI Taxonomy" id="79782"/>
    <lineage>
        <taxon>Eukaryota</taxon>
        <taxon>Metazoa</taxon>
        <taxon>Ecdysozoa</taxon>
        <taxon>Arthropoda</taxon>
        <taxon>Hexapoda</taxon>
        <taxon>Insecta</taxon>
        <taxon>Pterygota</taxon>
        <taxon>Neoptera</taxon>
        <taxon>Paraneoptera</taxon>
        <taxon>Hemiptera</taxon>
        <taxon>Heteroptera</taxon>
        <taxon>Panheteroptera</taxon>
        <taxon>Cimicomorpha</taxon>
        <taxon>Cimicidae</taxon>
        <taxon>Cimex</taxon>
    </lineage>
</organism>
<evidence type="ECO:0000256" key="3">
    <source>
        <dbReference type="ARBA" id="ARBA00023015"/>
    </source>
</evidence>
<dbReference type="GO" id="GO:0006355">
    <property type="term" value="P:regulation of DNA-templated transcription"/>
    <property type="evidence" value="ECO:0007669"/>
    <property type="project" value="InterPro"/>
</dbReference>
<keyword evidence="4" id="KW-0804">Transcription</keyword>
<dbReference type="AlphaFoldDB" id="A0A8I6SK62"/>
<protein>
    <recommendedName>
        <fullName evidence="7">MRG domain-containing protein</fullName>
    </recommendedName>
</protein>
<keyword evidence="9" id="KW-1185">Reference proteome</keyword>
<sequence length="214" mass="24522">MEGKVAESETVRLGKTFELNGTKDRPKMKEDGIPTEENATGSNFSTILDDQNDGFVIVKQQRRLTPVPLGINENLQNFLVDDWHMIHLEKMLVSLPASETVDHLFEQFSKSGLKRSTGEMIETLRRAFNGYFGSEIIYTPEKWQDVCMTKKMGKDRSSVYGGIHLIRMIARFGWCTEVWENGCTQSFTDVLEDFLQFLTKKASTIFSECNYIRP</sequence>
<name>A0A8I6SK62_CIMLE</name>
<dbReference type="Pfam" id="PF05712">
    <property type="entry name" value="MRG"/>
    <property type="match status" value="1"/>
</dbReference>
<dbReference type="RefSeq" id="XP_024083928.1">
    <property type="nucleotide sequence ID" value="XM_024228160.1"/>
</dbReference>
<keyword evidence="5" id="KW-0539">Nucleus</keyword>
<dbReference type="InterPro" id="IPR008676">
    <property type="entry name" value="MRG"/>
</dbReference>
<dbReference type="OrthoDB" id="124855at2759"/>
<dbReference type="KEGG" id="clec:106664699"/>
<evidence type="ECO:0000313" key="9">
    <source>
        <dbReference type="Proteomes" id="UP000494040"/>
    </source>
</evidence>
<dbReference type="GO" id="GO:0035267">
    <property type="term" value="C:NuA4 histone acetyltransferase complex"/>
    <property type="evidence" value="ECO:0007669"/>
    <property type="project" value="TreeGrafter"/>
</dbReference>
<evidence type="ECO:0000256" key="5">
    <source>
        <dbReference type="ARBA" id="ARBA00023242"/>
    </source>
</evidence>